<evidence type="ECO:0000256" key="9">
    <source>
        <dbReference type="RuleBase" id="RU367121"/>
    </source>
</evidence>
<keyword evidence="9" id="KW-1133">Transmembrane helix</keyword>
<reference evidence="11" key="1">
    <citation type="journal article" date="2012" name="Proc. Natl. Acad. Sci. U.S.A.">
        <title>Antigenic diversity is generated by distinct evolutionary mechanisms in African trypanosome species.</title>
        <authorList>
            <person name="Jackson A.P."/>
            <person name="Berry A."/>
            <person name="Aslett M."/>
            <person name="Allison H.C."/>
            <person name="Burton P."/>
            <person name="Vavrova-Anderson J."/>
            <person name="Brown R."/>
            <person name="Browne H."/>
            <person name="Corton N."/>
            <person name="Hauser H."/>
            <person name="Gamble J."/>
            <person name="Gilderthorp R."/>
            <person name="Marcello L."/>
            <person name="McQuillan J."/>
            <person name="Otto T.D."/>
            <person name="Quail M.A."/>
            <person name="Sanders M.J."/>
            <person name="van Tonder A."/>
            <person name="Ginger M.L."/>
            <person name="Field M.C."/>
            <person name="Barry J.D."/>
            <person name="Hertz-Fowler C."/>
            <person name="Berriman M."/>
        </authorList>
    </citation>
    <scope>NUCLEOTIDE SEQUENCE</scope>
    <source>
        <strain evidence="11">Y486</strain>
    </source>
</reference>
<keyword evidence="9" id="KW-0812">Transmembrane</keyword>
<keyword evidence="11" id="KW-0503">Monooxygenase</keyword>
<keyword evidence="5 9" id="KW-0285">Flavoprotein</keyword>
<evidence type="ECO:0000256" key="8">
    <source>
        <dbReference type="ARBA" id="ARBA00023136"/>
    </source>
</evidence>
<gene>
    <name evidence="11" type="ORF">TVY486_1103350</name>
</gene>
<dbReference type="EMBL" id="HE573027">
    <property type="protein sequence ID" value="CCC52851.1"/>
    <property type="molecule type" value="Genomic_DNA"/>
</dbReference>
<evidence type="ECO:0000256" key="5">
    <source>
        <dbReference type="ARBA" id="ARBA00022630"/>
    </source>
</evidence>
<dbReference type="GO" id="GO:0004506">
    <property type="term" value="F:squalene monooxygenase activity"/>
    <property type="evidence" value="ECO:0007669"/>
    <property type="project" value="UniProtKB-UniRule"/>
</dbReference>
<dbReference type="InterPro" id="IPR040125">
    <property type="entry name" value="Squalene_monox"/>
</dbReference>
<accession>G0UAL6</accession>
<dbReference type="PANTHER" id="PTHR10835">
    <property type="entry name" value="SQUALENE MONOOXYGENASE"/>
    <property type="match status" value="1"/>
</dbReference>
<dbReference type="EC" id="1.14.14.17" evidence="4 9"/>
<dbReference type="AlphaFoldDB" id="G0UAL6"/>
<proteinExistence type="inferred from homology"/>
<dbReference type="PRINTS" id="PR00420">
    <property type="entry name" value="RNGMNOXGNASE"/>
</dbReference>
<evidence type="ECO:0000256" key="3">
    <source>
        <dbReference type="ARBA" id="ARBA00008802"/>
    </source>
</evidence>
<keyword evidence="7 9" id="KW-0560">Oxidoreductase</keyword>
<dbReference type="GO" id="GO:0016126">
    <property type="term" value="P:sterol biosynthetic process"/>
    <property type="evidence" value="ECO:0007669"/>
    <property type="project" value="UniProtKB-UniRule"/>
</dbReference>
<dbReference type="Gene3D" id="3.50.50.60">
    <property type="entry name" value="FAD/NAD(P)-binding domain"/>
    <property type="match status" value="1"/>
</dbReference>
<evidence type="ECO:0000256" key="2">
    <source>
        <dbReference type="ARBA" id="ARBA00004370"/>
    </source>
</evidence>
<dbReference type="VEuPathDB" id="TriTrypDB:TvY486_1103350"/>
<dbReference type="UniPathway" id="UPA00767">
    <property type="reaction ID" value="UER00752"/>
</dbReference>
<dbReference type="SUPFAM" id="SSF51905">
    <property type="entry name" value="FAD/NAD(P)-binding domain"/>
    <property type="match status" value="1"/>
</dbReference>
<dbReference type="InterPro" id="IPR036188">
    <property type="entry name" value="FAD/NAD-bd_sf"/>
</dbReference>
<evidence type="ECO:0000313" key="11">
    <source>
        <dbReference type="EMBL" id="CCC52851.1"/>
    </source>
</evidence>
<keyword evidence="6 9" id="KW-0274">FAD</keyword>
<feature type="domain" description="Squalene epoxidase" evidence="10">
    <location>
        <begin position="231"/>
        <end position="500"/>
    </location>
</feature>
<name>G0UAL6_TRYVY</name>
<feature type="transmembrane region" description="Helical" evidence="9">
    <location>
        <begin position="12"/>
        <end position="37"/>
    </location>
</feature>
<dbReference type="InterPro" id="IPR013698">
    <property type="entry name" value="Squalene_epoxidase"/>
</dbReference>
<dbReference type="Pfam" id="PF08491">
    <property type="entry name" value="SE"/>
    <property type="match status" value="1"/>
</dbReference>
<comment type="function">
    <text evidence="9">Catalyzes the stereospecific oxidation of squalene to (S)-2,3-epoxysqualene, and is considered to be a rate-limiting enzyme in steroid biosynthesis.</text>
</comment>
<evidence type="ECO:0000259" key="10">
    <source>
        <dbReference type="Pfam" id="PF08491"/>
    </source>
</evidence>
<evidence type="ECO:0000256" key="4">
    <source>
        <dbReference type="ARBA" id="ARBA00012312"/>
    </source>
</evidence>
<dbReference type="PANTHER" id="PTHR10835:SF0">
    <property type="entry name" value="SQUALENE MONOOXYGENASE"/>
    <property type="match status" value="1"/>
</dbReference>
<comment type="similarity">
    <text evidence="3 9">Belongs to the squalene monooxygenase family.</text>
</comment>
<dbReference type="GO" id="GO:0016020">
    <property type="term" value="C:membrane"/>
    <property type="evidence" value="ECO:0007669"/>
    <property type="project" value="UniProtKB-SubCell"/>
</dbReference>
<dbReference type="GO" id="GO:0005783">
    <property type="term" value="C:endoplasmic reticulum"/>
    <property type="evidence" value="ECO:0007669"/>
    <property type="project" value="TreeGrafter"/>
</dbReference>
<comment type="caution">
    <text evidence="9">Lacks conserved residue(s) required for the propagation of feature annotation.</text>
</comment>
<keyword evidence="8 9" id="KW-0472">Membrane</keyword>
<organism evidence="11">
    <name type="scientific">Trypanosoma vivax (strain Y486)</name>
    <dbReference type="NCBI Taxonomy" id="1055687"/>
    <lineage>
        <taxon>Eukaryota</taxon>
        <taxon>Discoba</taxon>
        <taxon>Euglenozoa</taxon>
        <taxon>Kinetoplastea</taxon>
        <taxon>Metakinetoplastina</taxon>
        <taxon>Trypanosomatida</taxon>
        <taxon>Trypanosomatidae</taxon>
        <taxon>Trypanosoma</taxon>
        <taxon>Duttonella</taxon>
    </lineage>
</organism>
<comment type="catalytic activity">
    <reaction evidence="9">
        <text>squalene + reduced [NADPH--hemoprotein reductase] + O2 = (S)-2,3-epoxysqualene + oxidized [NADPH--hemoprotein reductase] + H2O + H(+)</text>
        <dbReference type="Rhea" id="RHEA:25282"/>
        <dbReference type="Rhea" id="RHEA-COMP:11964"/>
        <dbReference type="Rhea" id="RHEA-COMP:11965"/>
        <dbReference type="ChEBI" id="CHEBI:15377"/>
        <dbReference type="ChEBI" id="CHEBI:15378"/>
        <dbReference type="ChEBI" id="CHEBI:15379"/>
        <dbReference type="ChEBI" id="CHEBI:15440"/>
        <dbReference type="ChEBI" id="CHEBI:15441"/>
        <dbReference type="ChEBI" id="CHEBI:57618"/>
        <dbReference type="ChEBI" id="CHEBI:58210"/>
        <dbReference type="EC" id="1.14.14.17"/>
    </reaction>
</comment>
<evidence type="ECO:0000256" key="1">
    <source>
        <dbReference type="ARBA" id="ARBA00001974"/>
    </source>
</evidence>
<comment type="cofactor">
    <cofactor evidence="1 9">
        <name>FAD</name>
        <dbReference type="ChEBI" id="CHEBI:57692"/>
    </cofactor>
</comment>
<dbReference type="GO" id="GO:0050660">
    <property type="term" value="F:flavin adenine dinucleotide binding"/>
    <property type="evidence" value="ECO:0007669"/>
    <property type="project" value="UniProtKB-UniRule"/>
</dbReference>
<comment type="subcellular location">
    <subcellularLocation>
        <location evidence="2">Membrane</location>
    </subcellularLocation>
</comment>
<protein>
    <recommendedName>
        <fullName evidence="4 9">Squalene monooxygenase</fullName>
        <ecNumber evidence="4 9">1.14.14.17</ecNumber>
    </recommendedName>
</protein>
<sequence length="591" mass="65262">MFLPFLAKYIVMAQAIVCVSALVLLSVVVLVAVDYIVSRFRLRPVRVRYDYDVIIVGGSIAGPAVAKALAAQNRQVLLLERSLFTKPNRIVGELLQPGGVLALRELGMEDCAVSVGMPCDGYVVVDEGGLCVQLPYATGHKGYSFHFGDFVNNLRENVWRTCGALVTMREATVNAVLVERVSPFVDRAYGVVFTADAEDISRNRSFAGTYGARVEEDKSKLGEKVQCTATSPLIIMCDGGSSKFKAMYQHYTPAATYHSNFIGLILRSVHLPRERHGTIFFAKTGPILSYRLDANELRVLIDYGKPSLPSVDEQSKWLIHEVAPSLAPELRSEFIRAAEDKSGIRSMPVAQYPPAFPSVRGYVGIGDHANQRHPLTGGGMTCALNDAICLAERLSSIKRFRATEPAEMAAIEDEIQRAVVSYSRKRIKHSSSINILSWALYDVFHSSSLRKACLEYFVLGGECITGPMALLAGLSYSWLLLLLHYARVMLNGALNILTRRDVTCGRDPEKPGLVMRCINTLTFGMTPSRVQNAFCMLFASTCLVIPLAYMEFVSPWRLLEPTGLIAHHAKIIHTTIYRTFLSGRSRKPIGL</sequence>
<evidence type="ECO:0000256" key="6">
    <source>
        <dbReference type="ARBA" id="ARBA00022827"/>
    </source>
</evidence>
<evidence type="ECO:0000256" key="7">
    <source>
        <dbReference type="ARBA" id="ARBA00023002"/>
    </source>
</evidence>